<reference evidence="1 2" key="1">
    <citation type="submission" date="2019-07" db="EMBL/GenBank/DDBJ databases">
        <authorList>
            <person name="Kim J.K."/>
            <person name="Cheong H.-M."/>
            <person name="Choi Y."/>
            <person name="Hwang K.J."/>
            <person name="Lee S."/>
            <person name="Choi C."/>
        </authorList>
    </citation>
    <scope>NUCLEOTIDE SEQUENCE [LARGE SCALE GENOMIC DNA]</scope>
    <source>
        <strain evidence="1 2">KS 22</strain>
    </source>
</reference>
<protein>
    <submittedName>
        <fullName evidence="1">Uncharacterized protein</fullName>
    </submittedName>
</protein>
<evidence type="ECO:0000313" key="1">
    <source>
        <dbReference type="EMBL" id="QMV42687.1"/>
    </source>
</evidence>
<sequence length="120" mass="13390">MDLNETMRVSIENVRNIVGNSILLLRDADLLLSKEGYSPVYGNTIGCEPSKSINQSPDQAGNFFPQYMSRIYSRANGDDGSTLLYLNIQFYHFNIDKMNPCFLAGKFKLKEGITRASIGG</sequence>
<proteinExistence type="predicted"/>
<organism evidence="1 2">
    <name type="scientific">Cohnella cholangitidis</name>
    <dbReference type="NCBI Taxonomy" id="2598458"/>
    <lineage>
        <taxon>Bacteria</taxon>
        <taxon>Bacillati</taxon>
        <taxon>Bacillota</taxon>
        <taxon>Bacilli</taxon>
        <taxon>Bacillales</taxon>
        <taxon>Paenibacillaceae</taxon>
        <taxon>Cohnella</taxon>
    </lineage>
</organism>
<keyword evidence="2" id="KW-1185">Reference proteome</keyword>
<dbReference type="AlphaFoldDB" id="A0A7G5C0F3"/>
<dbReference type="EMBL" id="CP041969">
    <property type="protein sequence ID" value="QMV42687.1"/>
    <property type="molecule type" value="Genomic_DNA"/>
</dbReference>
<dbReference type="Proteomes" id="UP000515679">
    <property type="component" value="Chromosome"/>
</dbReference>
<name>A0A7G5C0F3_9BACL</name>
<accession>A0A7G5C0F3</accession>
<dbReference type="KEGG" id="cchl:FPL14_16940"/>
<gene>
    <name evidence="1" type="ORF">FPL14_16940</name>
</gene>
<evidence type="ECO:0000313" key="2">
    <source>
        <dbReference type="Proteomes" id="UP000515679"/>
    </source>
</evidence>
<dbReference type="RefSeq" id="WP_182298916.1">
    <property type="nucleotide sequence ID" value="NZ_CP041969.1"/>
</dbReference>